<accession>A0A2I8VLU4</accession>
<dbReference type="Proteomes" id="UP000236584">
    <property type="component" value="Chromosome"/>
</dbReference>
<dbReference type="Pfam" id="PF09827">
    <property type="entry name" value="CRISPR_Cas2"/>
    <property type="match status" value="1"/>
</dbReference>
<dbReference type="OrthoDB" id="75992at2157"/>
<protein>
    <recommendedName>
        <fullName evidence="8">CRISPR-associated endoribonuclease Cas2</fullName>
        <ecNumber evidence="8">3.1.-.-</ecNumber>
    </recommendedName>
</protein>
<dbReference type="AlphaFoldDB" id="A0A2I8VLU4"/>
<evidence type="ECO:0000256" key="8">
    <source>
        <dbReference type="HAMAP-Rule" id="MF_01471"/>
    </source>
</evidence>
<evidence type="ECO:0000256" key="5">
    <source>
        <dbReference type="ARBA" id="ARBA00022801"/>
    </source>
</evidence>
<keyword evidence="4 8" id="KW-0255">Endonuclease</keyword>
<keyword evidence="3 8" id="KW-0479">Metal-binding</keyword>
<keyword evidence="7 8" id="KW-0051">Antiviral defense</keyword>
<dbReference type="GO" id="GO:0046872">
    <property type="term" value="F:metal ion binding"/>
    <property type="evidence" value="ECO:0007669"/>
    <property type="project" value="UniProtKB-UniRule"/>
</dbReference>
<dbReference type="HAMAP" id="MF_01471">
    <property type="entry name" value="Cas2"/>
    <property type="match status" value="1"/>
</dbReference>
<dbReference type="InterPro" id="IPR019199">
    <property type="entry name" value="Virulence_VapD/CRISPR_Cas2"/>
</dbReference>
<proteinExistence type="inferred from homology"/>
<keyword evidence="2 8" id="KW-0540">Nuclease</keyword>
<evidence type="ECO:0000256" key="7">
    <source>
        <dbReference type="ARBA" id="ARBA00023118"/>
    </source>
</evidence>
<dbReference type="KEGG" id="srub:C2R22_15710"/>
<reference evidence="9 10" key="1">
    <citation type="submission" date="2018-01" db="EMBL/GenBank/DDBJ databases">
        <title>Complete genome sequence of Salinigranum rubrum GX10T, an extremely halophilic archaeon isolated from a marine solar saltern.</title>
        <authorList>
            <person name="Han S."/>
        </authorList>
    </citation>
    <scope>NUCLEOTIDE SEQUENCE [LARGE SCALE GENOMIC DNA]</scope>
    <source>
        <strain evidence="9 10">GX10</strain>
    </source>
</reference>
<dbReference type="InterPro" id="IPR021127">
    <property type="entry name" value="CRISPR_associated_Cas2"/>
</dbReference>
<keyword evidence="10" id="KW-1185">Reference proteome</keyword>
<evidence type="ECO:0000313" key="10">
    <source>
        <dbReference type="Proteomes" id="UP000236584"/>
    </source>
</evidence>
<comment type="subunit">
    <text evidence="8">Homodimer, forms a heterotetramer with a Cas1 homodimer.</text>
</comment>
<evidence type="ECO:0000313" key="9">
    <source>
        <dbReference type="EMBL" id="AUV82907.1"/>
    </source>
</evidence>
<dbReference type="GO" id="GO:0043571">
    <property type="term" value="P:maintenance of CRISPR repeat elements"/>
    <property type="evidence" value="ECO:0007669"/>
    <property type="project" value="UniProtKB-UniRule"/>
</dbReference>
<dbReference type="PANTHER" id="PTHR34405:SF3">
    <property type="entry name" value="CRISPR-ASSOCIATED ENDORIBONUCLEASE CAS2 3"/>
    <property type="match status" value="1"/>
</dbReference>
<dbReference type="EC" id="3.1.-.-" evidence="8"/>
<dbReference type="Gene3D" id="3.30.70.240">
    <property type="match status" value="1"/>
</dbReference>
<organism evidence="9 10">
    <name type="scientific">Salinigranum rubrum</name>
    <dbReference type="NCBI Taxonomy" id="755307"/>
    <lineage>
        <taxon>Archaea</taxon>
        <taxon>Methanobacteriati</taxon>
        <taxon>Methanobacteriota</taxon>
        <taxon>Stenosarchaea group</taxon>
        <taxon>Halobacteria</taxon>
        <taxon>Halobacteriales</taxon>
        <taxon>Haloferacaceae</taxon>
        <taxon>Salinigranum</taxon>
    </lineage>
</organism>
<evidence type="ECO:0000256" key="2">
    <source>
        <dbReference type="ARBA" id="ARBA00022722"/>
    </source>
</evidence>
<name>A0A2I8VLU4_9EURY</name>
<evidence type="ECO:0000256" key="1">
    <source>
        <dbReference type="ARBA" id="ARBA00001946"/>
    </source>
</evidence>
<keyword evidence="6 8" id="KW-0460">Magnesium</keyword>
<dbReference type="RefSeq" id="WP_103426596.1">
    <property type="nucleotide sequence ID" value="NZ_CP026309.1"/>
</dbReference>
<dbReference type="GO" id="GO:0016787">
    <property type="term" value="F:hydrolase activity"/>
    <property type="evidence" value="ECO:0007669"/>
    <property type="project" value="UniProtKB-KW"/>
</dbReference>
<evidence type="ECO:0000256" key="4">
    <source>
        <dbReference type="ARBA" id="ARBA00022759"/>
    </source>
</evidence>
<dbReference type="GeneID" id="95973261"/>
<comment type="similarity">
    <text evidence="8">Belongs to the CRISPR-associated endoribonuclease Cas2 protein family.</text>
</comment>
<sequence length="95" mass="10670">MSQNHFVIVYDSDEDSARRKVRSAIRAFGGWKQYSVFECLLSETEQAELFARLDQVVAQAEGDTRIRCYKLSAAEGSIHTIPEEAETDDGANNII</sequence>
<dbReference type="SUPFAM" id="SSF143430">
    <property type="entry name" value="TTP0101/SSO1404-like"/>
    <property type="match status" value="1"/>
</dbReference>
<dbReference type="GO" id="GO:0004521">
    <property type="term" value="F:RNA endonuclease activity"/>
    <property type="evidence" value="ECO:0007669"/>
    <property type="project" value="InterPro"/>
</dbReference>
<comment type="function">
    <text evidence="8">CRISPR (clustered regularly interspaced short palindromic repeat), is an adaptive immune system that provides protection against mobile genetic elements (viruses, transposable elements and conjugative plasmids). CRISPR clusters contain sequences complementary to antecedent mobile elements and target invading nucleic acids. CRISPR clusters are transcribed and processed into CRISPR RNA (crRNA). Functions as a ssRNA-specific endoribonuclease. Involved in the integration of spacer DNA into the CRISPR cassette.</text>
</comment>
<evidence type="ECO:0000256" key="6">
    <source>
        <dbReference type="ARBA" id="ARBA00022842"/>
    </source>
</evidence>
<dbReference type="NCBIfam" id="TIGR01573">
    <property type="entry name" value="cas2"/>
    <property type="match status" value="1"/>
</dbReference>
<evidence type="ECO:0000256" key="3">
    <source>
        <dbReference type="ARBA" id="ARBA00022723"/>
    </source>
</evidence>
<dbReference type="PANTHER" id="PTHR34405">
    <property type="entry name" value="CRISPR-ASSOCIATED ENDORIBONUCLEASE CAS2"/>
    <property type="match status" value="1"/>
</dbReference>
<gene>
    <name evidence="8 9" type="primary">cas2</name>
    <name evidence="9" type="ORF">C2R22_15710</name>
</gene>
<dbReference type="CDD" id="cd09725">
    <property type="entry name" value="Cas2_I_II_III"/>
    <property type="match status" value="1"/>
</dbReference>
<dbReference type="EMBL" id="CP026309">
    <property type="protein sequence ID" value="AUV82907.1"/>
    <property type="molecule type" value="Genomic_DNA"/>
</dbReference>
<keyword evidence="5 8" id="KW-0378">Hydrolase</keyword>
<comment type="cofactor">
    <cofactor evidence="1 8">
        <name>Mg(2+)</name>
        <dbReference type="ChEBI" id="CHEBI:18420"/>
    </cofactor>
</comment>
<feature type="binding site" evidence="8">
    <location>
        <position position="11"/>
    </location>
    <ligand>
        <name>Mg(2+)</name>
        <dbReference type="ChEBI" id="CHEBI:18420"/>
        <note>catalytic</note>
    </ligand>
</feature>
<dbReference type="GO" id="GO:0051607">
    <property type="term" value="P:defense response to virus"/>
    <property type="evidence" value="ECO:0007669"/>
    <property type="project" value="UniProtKB-UniRule"/>
</dbReference>